<evidence type="ECO:0000256" key="5">
    <source>
        <dbReference type="ARBA" id="ARBA00022989"/>
    </source>
</evidence>
<feature type="transmembrane region" description="Helical" evidence="8">
    <location>
        <begin position="332"/>
        <end position="357"/>
    </location>
</feature>
<evidence type="ECO:0000256" key="4">
    <source>
        <dbReference type="ARBA" id="ARBA00022692"/>
    </source>
</evidence>
<dbReference type="Gene3D" id="1.20.1640.10">
    <property type="entry name" value="Multidrug efflux transporter AcrB transmembrane domain"/>
    <property type="match status" value="2"/>
</dbReference>
<dbReference type="InterPro" id="IPR000731">
    <property type="entry name" value="SSD"/>
</dbReference>
<dbReference type="GO" id="GO:0005886">
    <property type="term" value="C:plasma membrane"/>
    <property type="evidence" value="ECO:0007669"/>
    <property type="project" value="UniProtKB-SubCell"/>
</dbReference>
<keyword evidence="6 8" id="KW-0472">Membrane</keyword>
<feature type="transmembrane region" description="Helical" evidence="8">
    <location>
        <begin position="303"/>
        <end position="326"/>
    </location>
</feature>
<keyword evidence="11" id="KW-1185">Reference proteome</keyword>
<feature type="transmembrane region" description="Helical" evidence="8">
    <location>
        <begin position="273"/>
        <end position="296"/>
    </location>
</feature>
<dbReference type="AlphaFoldDB" id="A0A3P6RZ28"/>
<feature type="transmembrane region" description="Helical" evidence="8">
    <location>
        <begin position="692"/>
        <end position="712"/>
    </location>
</feature>
<dbReference type="FunFam" id="1.20.1640.10:FF:000013">
    <property type="entry name" value="PaTched Related family"/>
    <property type="match status" value="1"/>
</dbReference>
<dbReference type="OrthoDB" id="6510177at2759"/>
<comment type="subcellular location">
    <subcellularLocation>
        <location evidence="1">Cell membrane</location>
        <topology evidence="1">Multi-pass membrane protein</topology>
    </subcellularLocation>
</comment>
<keyword evidence="5 8" id="KW-1133">Transmembrane helix</keyword>
<feature type="domain" description="SSD" evidence="9">
    <location>
        <begin position="276"/>
        <end position="389"/>
    </location>
</feature>
<reference evidence="10 11" key="1">
    <citation type="submission" date="2018-08" db="EMBL/GenBank/DDBJ databases">
        <authorList>
            <person name="Laetsch R D."/>
            <person name="Stevens L."/>
            <person name="Kumar S."/>
            <person name="Blaxter L. M."/>
        </authorList>
    </citation>
    <scope>NUCLEOTIDE SEQUENCE [LARGE SCALE GENOMIC DNA]</scope>
</reference>
<evidence type="ECO:0000256" key="2">
    <source>
        <dbReference type="ARBA" id="ARBA00005585"/>
    </source>
</evidence>
<dbReference type="PROSITE" id="PS50156">
    <property type="entry name" value="SSD"/>
    <property type="match status" value="1"/>
</dbReference>
<dbReference type="InterPro" id="IPR051697">
    <property type="entry name" value="Patched_domain-protein"/>
</dbReference>
<dbReference type="EMBL" id="UYRX01000001">
    <property type="protein sequence ID" value="VDK67156.1"/>
    <property type="molecule type" value="Genomic_DNA"/>
</dbReference>
<dbReference type="GO" id="GO:0006897">
    <property type="term" value="P:endocytosis"/>
    <property type="evidence" value="ECO:0007669"/>
    <property type="project" value="TreeGrafter"/>
</dbReference>
<keyword evidence="4 8" id="KW-0812">Transmembrane</keyword>
<name>A0A3P6RZ28_LITSI</name>
<keyword evidence="3" id="KW-1003">Cell membrane</keyword>
<dbReference type="PANTHER" id="PTHR10796">
    <property type="entry name" value="PATCHED-RELATED"/>
    <property type="match status" value="1"/>
</dbReference>
<dbReference type="GO" id="GO:0030659">
    <property type="term" value="C:cytoplasmic vesicle membrane"/>
    <property type="evidence" value="ECO:0007669"/>
    <property type="project" value="TreeGrafter"/>
</dbReference>
<evidence type="ECO:0000256" key="8">
    <source>
        <dbReference type="SAM" id="Phobius"/>
    </source>
</evidence>
<evidence type="ECO:0000256" key="3">
    <source>
        <dbReference type="ARBA" id="ARBA00022475"/>
    </source>
</evidence>
<gene>
    <name evidence="10" type="ORF">NLS_LOCUS58</name>
</gene>
<dbReference type="SUPFAM" id="SSF82866">
    <property type="entry name" value="Multidrug efflux transporter AcrB transmembrane domain"/>
    <property type="match status" value="2"/>
</dbReference>
<dbReference type="PANTHER" id="PTHR10796:SF92">
    <property type="entry name" value="PATCHED-RELATED, ISOFORM A"/>
    <property type="match status" value="1"/>
</dbReference>
<evidence type="ECO:0000313" key="10">
    <source>
        <dbReference type="EMBL" id="VDK67156.1"/>
    </source>
</evidence>
<feature type="transmembrane region" description="Helical" evidence="8">
    <location>
        <begin position="793"/>
        <end position="816"/>
    </location>
</feature>
<proteinExistence type="inferred from homology"/>
<feature type="transmembrane region" description="Helical" evidence="8">
    <location>
        <begin position="718"/>
        <end position="736"/>
    </location>
</feature>
<evidence type="ECO:0000259" key="9">
    <source>
        <dbReference type="PROSITE" id="PS50156"/>
    </source>
</evidence>
<protein>
    <recommendedName>
        <fullName evidence="9">SSD domain-containing protein</fullName>
    </recommendedName>
</protein>
<feature type="transmembrane region" description="Helical" evidence="8">
    <location>
        <begin position="428"/>
        <end position="451"/>
    </location>
</feature>
<dbReference type="OMA" id="EFSFWKG"/>
<dbReference type="InterPro" id="IPR003392">
    <property type="entry name" value="PTHD_SSD"/>
</dbReference>
<sequence length="848" mass="95298">MIVPEENVNSKALVEDTIFVRFLKGFFRLTGRNVAARPYFFISISLFVTAFSSSSVFLTKISNEATDFTPKDARAIKELKIYNDFFGHDGDPVVIFVFVTAKDGGSMLGVPQLNETIQLLDSLANDVKIRNEEKNKTLIFSQFCTSFCEVNEPVRNVYNSLIINERFNGTSSHINLAYPISTIIGQRFRIDDNFFGVRVDEQNNLLDARLVLLHFRAILQDSTDNNDAKRYEMAVTNFLQKNFTSNVINAVTMSSTFITAEIVRAGLSLLPFTAIGFIIMCTFSVVTTTISSLLVSQFHYSKIAIAIIACVSPLLACTTALGILLWCGLRFGSILCVTPLLVLAIGVDDAFLMINYWQQTYQQNVIMKDLLNDTEMEKLSKRMCNMLQEVVMVVMGRHELQMKKPMYAVGHKNLDDLNSLLKCLLKRYCSTLCTTSFSVLTVVGLLLYWSVSLYGTLTISIELKPEKLMKQDSDIVKVLELRDKYIMPHYAPALVFVSRPGNLNNLSNILKLHKIGENEIGHILQVDDFEALPSSAGQTSTKFWLRDYANYINDVDFTDAGRVLLDSRNSTAISIKQYDLKNFLSWPEYHYWNGFIQFDPDKHGAAYLKSYFFMISSQSELGKWSNRARLLNQLRNVADRHSVHEVSVFDDDAKFLDIIGTLLNHTVQSSVFTVIFMMLVCSFFIPQCAAVIIATLSILSIFIGVLGLLSLWKVDLDPIVMSALIMSIGFSVDIPAHVTYHFFRAGKGTNEASLQHCLSAIGFPVLQAATSTLLCVISLQFSDLHMAHVFMKTMILVVIIGFIHGLVIIPVLYTVISHIRLPRRTGLLHINAATSPKVVRRSDCHTCD</sequence>
<keyword evidence="7" id="KW-0325">Glycoprotein</keyword>
<organism evidence="10 11">
    <name type="scientific">Litomosoides sigmodontis</name>
    <name type="common">Filarial nematode worm</name>
    <dbReference type="NCBI Taxonomy" id="42156"/>
    <lineage>
        <taxon>Eukaryota</taxon>
        <taxon>Metazoa</taxon>
        <taxon>Ecdysozoa</taxon>
        <taxon>Nematoda</taxon>
        <taxon>Chromadorea</taxon>
        <taxon>Rhabditida</taxon>
        <taxon>Spirurina</taxon>
        <taxon>Spiruromorpha</taxon>
        <taxon>Filarioidea</taxon>
        <taxon>Onchocercidae</taxon>
        <taxon>Litomosoides</taxon>
    </lineage>
</organism>
<comment type="similarity">
    <text evidence="2">Belongs to the patched family.</text>
</comment>
<evidence type="ECO:0000313" key="11">
    <source>
        <dbReference type="Proteomes" id="UP000277928"/>
    </source>
</evidence>
<evidence type="ECO:0000256" key="6">
    <source>
        <dbReference type="ARBA" id="ARBA00023136"/>
    </source>
</evidence>
<evidence type="ECO:0000256" key="7">
    <source>
        <dbReference type="ARBA" id="ARBA00023180"/>
    </source>
</evidence>
<feature type="transmembrane region" description="Helical" evidence="8">
    <location>
        <begin position="667"/>
        <end position="685"/>
    </location>
</feature>
<feature type="transmembrane region" description="Helical" evidence="8">
    <location>
        <begin position="757"/>
        <end position="781"/>
    </location>
</feature>
<dbReference type="GO" id="GO:0018996">
    <property type="term" value="P:molting cycle, collagen and cuticulin-based cuticle"/>
    <property type="evidence" value="ECO:0007669"/>
    <property type="project" value="TreeGrafter"/>
</dbReference>
<dbReference type="Proteomes" id="UP000277928">
    <property type="component" value="Unassembled WGS sequence"/>
</dbReference>
<evidence type="ECO:0000256" key="1">
    <source>
        <dbReference type="ARBA" id="ARBA00004651"/>
    </source>
</evidence>
<dbReference type="Pfam" id="PF02460">
    <property type="entry name" value="Patched"/>
    <property type="match status" value="1"/>
</dbReference>
<accession>A0A3P6RZ28</accession>